<gene>
    <name evidence="1" type="ORF">BC938DRAFT_475567</name>
</gene>
<accession>A0A433PSA3</accession>
<protein>
    <submittedName>
        <fullName evidence="1">Uncharacterized protein</fullName>
    </submittedName>
</protein>
<dbReference type="AlphaFoldDB" id="A0A433PSA3"/>
<evidence type="ECO:0000313" key="1">
    <source>
        <dbReference type="EMBL" id="RUS20432.1"/>
    </source>
</evidence>
<sequence>MSSANEKHEKTEVTFTDLELVESSTQDQKSQFVVDERLKARVVRKIDLALLPILWARAKPRPLSKRISMFELPSNIVLRRWKPSLWIAIIMIGWGRLLSCYA</sequence>
<comment type="caution">
    <text evidence="1">The sequence shown here is derived from an EMBL/GenBank/DDBJ whole genome shotgun (WGS) entry which is preliminary data.</text>
</comment>
<keyword evidence="2" id="KW-1185">Reference proteome</keyword>
<dbReference type="EMBL" id="RBNJ01021059">
    <property type="protein sequence ID" value="RUS20432.1"/>
    <property type="molecule type" value="Genomic_DNA"/>
</dbReference>
<dbReference type="Proteomes" id="UP000274822">
    <property type="component" value="Unassembled WGS sequence"/>
</dbReference>
<name>A0A433PSA3_9FUNG</name>
<organism evidence="1 2">
    <name type="scientific">Jimgerdemannia flammicorona</name>
    <dbReference type="NCBI Taxonomy" id="994334"/>
    <lineage>
        <taxon>Eukaryota</taxon>
        <taxon>Fungi</taxon>
        <taxon>Fungi incertae sedis</taxon>
        <taxon>Mucoromycota</taxon>
        <taxon>Mucoromycotina</taxon>
        <taxon>Endogonomycetes</taxon>
        <taxon>Endogonales</taxon>
        <taxon>Endogonaceae</taxon>
        <taxon>Jimgerdemannia</taxon>
    </lineage>
</organism>
<reference evidence="1 2" key="1">
    <citation type="journal article" date="2018" name="New Phytol.">
        <title>Phylogenomics of Endogonaceae and evolution of mycorrhizas within Mucoromycota.</title>
        <authorList>
            <person name="Chang Y."/>
            <person name="Desiro A."/>
            <person name="Na H."/>
            <person name="Sandor L."/>
            <person name="Lipzen A."/>
            <person name="Clum A."/>
            <person name="Barry K."/>
            <person name="Grigoriev I.V."/>
            <person name="Martin F.M."/>
            <person name="Stajich J.E."/>
            <person name="Smith M.E."/>
            <person name="Bonito G."/>
            <person name="Spatafora J.W."/>
        </authorList>
    </citation>
    <scope>NUCLEOTIDE SEQUENCE [LARGE SCALE GENOMIC DNA]</scope>
    <source>
        <strain evidence="1 2">AD002</strain>
    </source>
</reference>
<evidence type="ECO:0000313" key="2">
    <source>
        <dbReference type="Proteomes" id="UP000274822"/>
    </source>
</evidence>
<proteinExistence type="predicted"/>